<reference evidence="1" key="1">
    <citation type="journal article" date="2021" name="Proc. Natl. Acad. Sci. U.S.A.">
        <title>A Catalog of Tens of Thousands of Viruses from Human Metagenomes Reveals Hidden Associations with Chronic Diseases.</title>
        <authorList>
            <person name="Tisza M.J."/>
            <person name="Buck C.B."/>
        </authorList>
    </citation>
    <scope>NUCLEOTIDE SEQUENCE</scope>
    <source>
        <strain evidence="1">CtRCE13</strain>
    </source>
</reference>
<evidence type="ECO:0000313" key="1">
    <source>
        <dbReference type="EMBL" id="DAE21118.1"/>
    </source>
</evidence>
<organism evidence="1">
    <name type="scientific">Siphoviridae sp. ctRCE13</name>
    <dbReference type="NCBI Taxonomy" id="2826332"/>
    <lineage>
        <taxon>Viruses</taxon>
        <taxon>Duplodnaviria</taxon>
        <taxon>Heunggongvirae</taxon>
        <taxon>Uroviricota</taxon>
        <taxon>Caudoviricetes</taxon>
    </lineage>
</organism>
<accession>A0A8S5QPG7</accession>
<proteinExistence type="predicted"/>
<name>A0A8S5QPG7_9CAUD</name>
<protein>
    <submittedName>
        <fullName evidence="1">Uncharacterized protein</fullName>
    </submittedName>
</protein>
<sequence length="38" mass="4713">MFLCKIYIINLYFRHFSTFYRTFLTCPLCLILRIHLVV</sequence>
<dbReference type="EMBL" id="BK015707">
    <property type="protein sequence ID" value="DAE21118.1"/>
    <property type="molecule type" value="Genomic_DNA"/>
</dbReference>